<evidence type="ECO:0000313" key="2">
    <source>
        <dbReference type="Proteomes" id="UP000002624"/>
    </source>
</evidence>
<protein>
    <submittedName>
        <fullName evidence="1">Uncharacterized protein</fullName>
    </submittedName>
</protein>
<reference evidence="2" key="1">
    <citation type="submission" date="2009-05" db="EMBL/GenBank/DDBJ databases">
        <title>The genome sequence of Ajellomyces capsulatus strain H143.</title>
        <authorList>
            <person name="Champion M."/>
            <person name="Cuomo C.A."/>
            <person name="Ma L.-J."/>
            <person name="Henn M.R."/>
            <person name="Sil A."/>
            <person name="Goldman B."/>
            <person name="Young S.K."/>
            <person name="Kodira C.D."/>
            <person name="Zeng Q."/>
            <person name="Koehrsen M."/>
            <person name="Alvarado L."/>
            <person name="Berlin A.M."/>
            <person name="Borenstein D."/>
            <person name="Chen Z."/>
            <person name="Engels R."/>
            <person name="Freedman E."/>
            <person name="Gellesch M."/>
            <person name="Goldberg J."/>
            <person name="Griggs A."/>
            <person name="Gujja S."/>
            <person name="Heiman D.I."/>
            <person name="Hepburn T.A."/>
            <person name="Howarth C."/>
            <person name="Jen D."/>
            <person name="Larson L."/>
            <person name="Lewis B."/>
            <person name="Mehta T."/>
            <person name="Park D."/>
            <person name="Pearson M."/>
            <person name="Roberts A."/>
            <person name="Saif S."/>
            <person name="Shea T.D."/>
            <person name="Shenoy N."/>
            <person name="Sisk P."/>
            <person name="Stolte C."/>
            <person name="Sykes S."/>
            <person name="Walk T."/>
            <person name="White J."/>
            <person name="Yandava C."/>
            <person name="Klein B."/>
            <person name="McEwen J.G."/>
            <person name="Puccia R."/>
            <person name="Goldman G.H."/>
            <person name="Felipe M.S."/>
            <person name="Nino-Vega G."/>
            <person name="San-Blas G."/>
            <person name="Taylor J.W."/>
            <person name="Mendoza L."/>
            <person name="Galagan J.E."/>
            <person name="Nusbaum C."/>
            <person name="Birren B.W."/>
        </authorList>
    </citation>
    <scope>NUCLEOTIDE SEQUENCE [LARGE SCALE GENOMIC DNA]</scope>
    <source>
        <strain evidence="2">H143</strain>
    </source>
</reference>
<gene>
    <name evidence="1" type="ORF">HCDG_02000</name>
</gene>
<proteinExistence type="predicted"/>
<dbReference type="EMBL" id="GG692420">
    <property type="protein sequence ID" value="EER43970.1"/>
    <property type="molecule type" value="Genomic_DNA"/>
</dbReference>
<dbReference type="Proteomes" id="UP000002624">
    <property type="component" value="Unassembled WGS sequence"/>
</dbReference>
<evidence type="ECO:0000313" key="1">
    <source>
        <dbReference type="EMBL" id="EER43970.1"/>
    </source>
</evidence>
<organism evidence="1 2">
    <name type="scientific">Ajellomyces capsulatus (strain H143)</name>
    <name type="common">Darling's disease fungus</name>
    <name type="synonym">Histoplasma capsulatum</name>
    <dbReference type="NCBI Taxonomy" id="544712"/>
    <lineage>
        <taxon>Eukaryota</taxon>
        <taxon>Fungi</taxon>
        <taxon>Dikarya</taxon>
        <taxon>Ascomycota</taxon>
        <taxon>Pezizomycotina</taxon>
        <taxon>Eurotiomycetes</taxon>
        <taxon>Eurotiomycetidae</taxon>
        <taxon>Onygenales</taxon>
        <taxon>Ajellomycetaceae</taxon>
        <taxon>Histoplasma</taxon>
    </lineage>
</organism>
<sequence>MLPDSASYPGGRYSSWKDVSGVTSKSNFYAVNQALNRKHTHVESTDW</sequence>
<dbReference type="HOGENOM" id="CLU_3175264_0_0_1"/>
<accession>C6H6E9</accession>
<name>C6H6E9_AJECH</name>
<dbReference type="VEuPathDB" id="FungiDB:HCDG_02000"/>
<dbReference type="AlphaFoldDB" id="C6H6E9"/>